<feature type="domain" description="RDD" evidence="7">
    <location>
        <begin position="10"/>
        <end position="135"/>
    </location>
</feature>
<keyword evidence="9" id="KW-1185">Reference proteome</keyword>
<dbReference type="PANTHER" id="PTHR36115:SF10">
    <property type="entry name" value="RDD DOMAIN-CONTAINING PROTEIN"/>
    <property type="match status" value="1"/>
</dbReference>
<evidence type="ECO:0000256" key="5">
    <source>
        <dbReference type="ARBA" id="ARBA00023136"/>
    </source>
</evidence>
<dbReference type="Proteomes" id="UP000199169">
    <property type="component" value="Unassembled WGS sequence"/>
</dbReference>
<keyword evidence="2" id="KW-1003">Cell membrane</keyword>
<evidence type="ECO:0000256" key="2">
    <source>
        <dbReference type="ARBA" id="ARBA00022475"/>
    </source>
</evidence>
<dbReference type="RefSeq" id="WP_186406598.1">
    <property type="nucleotide sequence ID" value="NZ_FLQX01000097.1"/>
</dbReference>
<comment type="subcellular location">
    <subcellularLocation>
        <location evidence="1">Cell membrane</location>
        <topology evidence="1">Multi-pass membrane protein</topology>
    </subcellularLocation>
</comment>
<feature type="transmembrane region" description="Helical" evidence="6">
    <location>
        <begin position="52"/>
        <end position="70"/>
    </location>
</feature>
<name>A0A1A8XLE5_9PROT</name>
<keyword evidence="4 6" id="KW-1133">Transmembrane helix</keyword>
<evidence type="ECO:0000256" key="1">
    <source>
        <dbReference type="ARBA" id="ARBA00004651"/>
    </source>
</evidence>
<evidence type="ECO:0000256" key="4">
    <source>
        <dbReference type="ARBA" id="ARBA00022989"/>
    </source>
</evidence>
<reference evidence="8 9" key="1">
    <citation type="submission" date="2016-06" db="EMBL/GenBank/DDBJ databases">
        <authorList>
            <person name="Kjaerup R.B."/>
            <person name="Dalgaard T.S."/>
            <person name="Juul-Madsen H.R."/>
        </authorList>
    </citation>
    <scope>NUCLEOTIDE SEQUENCE [LARGE SCALE GENOMIC DNA]</scope>
    <source>
        <strain evidence="8">3</strain>
    </source>
</reference>
<protein>
    <submittedName>
        <fullName evidence="8">RDD domain containing protein</fullName>
    </submittedName>
</protein>
<dbReference type="InterPro" id="IPR051791">
    <property type="entry name" value="Pra-immunoreactive"/>
</dbReference>
<feature type="transmembrane region" description="Helical" evidence="6">
    <location>
        <begin position="24"/>
        <end position="46"/>
    </location>
</feature>
<dbReference type="EMBL" id="FLQX01000097">
    <property type="protein sequence ID" value="SBT05491.1"/>
    <property type="molecule type" value="Genomic_DNA"/>
</dbReference>
<organism evidence="8 9">
    <name type="scientific">Candidatus Accumulibacter aalborgensis</name>
    <dbReference type="NCBI Taxonomy" id="1860102"/>
    <lineage>
        <taxon>Bacteria</taxon>
        <taxon>Pseudomonadati</taxon>
        <taxon>Pseudomonadota</taxon>
        <taxon>Betaproteobacteria</taxon>
        <taxon>Candidatus Accumulibacter</taxon>
    </lineage>
</organism>
<evidence type="ECO:0000313" key="9">
    <source>
        <dbReference type="Proteomes" id="UP000199169"/>
    </source>
</evidence>
<dbReference type="AlphaFoldDB" id="A0A1A8XLE5"/>
<keyword evidence="5 6" id="KW-0472">Membrane</keyword>
<sequence length="141" mass="15800">MTAAEAVRRPGILRRLASMCYESLLLLGVLAALLVLPHVLLGAFAHRLAAPVILQTHGFIVLLIYFLWFWSNSGQTLAMKTWRIRLVTHDGQAVRPAQALIRYLLCWPSLLLGGAGILWALFDREQLFLHDRLAGTQLVMT</sequence>
<dbReference type="Pfam" id="PF06271">
    <property type="entry name" value="RDD"/>
    <property type="match status" value="1"/>
</dbReference>
<accession>A0A1A8XLE5</accession>
<feature type="transmembrane region" description="Helical" evidence="6">
    <location>
        <begin position="100"/>
        <end position="122"/>
    </location>
</feature>
<dbReference type="GO" id="GO:0005886">
    <property type="term" value="C:plasma membrane"/>
    <property type="evidence" value="ECO:0007669"/>
    <property type="project" value="UniProtKB-SubCell"/>
</dbReference>
<gene>
    <name evidence="8" type="ORF">ACCAA_220008</name>
</gene>
<keyword evidence="3 6" id="KW-0812">Transmembrane</keyword>
<dbReference type="InterPro" id="IPR010432">
    <property type="entry name" value="RDD"/>
</dbReference>
<dbReference type="PANTHER" id="PTHR36115">
    <property type="entry name" value="PROLINE-RICH ANTIGEN HOMOLOG-RELATED"/>
    <property type="match status" value="1"/>
</dbReference>
<proteinExistence type="predicted"/>
<evidence type="ECO:0000313" key="8">
    <source>
        <dbReference type="EMBL" id="SBT05491.1"/>
    </source>
</evidence>
<evidence type="ECO:0000256" key="3">
    <source>
        <dbReference type="ARBA" id="ARBA00022692"/>
    </source>
</evidence>
<evidence type="ECO:0000259" key="7">
    <source>
        <dbReference type="Pfam" id="PF06271"/>
    </source>
</evidence>
<dbReference type="STRING" id="1860102.ACCAA_220008"/>
<evidence type="ECO:0000256" key="6">
    <source>
        <dbReference type="SAM" id="Phobius"/>
    </source>
</evidence>